<dbReference type="GO" id="GO:0005524">
    <property type="term" value="F:ATP binding"/>
    <property type="evidence" value="ECO:0007669"/>
    <property type="project" value="UniProtKB-KW"/>
</dbReference>
<feature type="region of interest" description="Disordered" evidence="7">
    <location>
        <begin position="256"/>
        <end position="374"/>
    </location>
</feature>
<feature type="region of interest" description="Disordered" evidence="7">
    <location>
        <begin position="404"/>
        <end position="431"/>
    </location>
</feature>
<keyword evidence="8" id="KW-1133">Transmembrane helix</keyword>
<dbReference type="SMART" id="SM00220">
    <property type="entry name" value="S_TKc"/>
    <property type="match status" value="1"/>
</dbReference>
<name>A0A3D9VCB3_THECX</name>
<dbReference type="InterPro" id="IPR011009">
    <property type="entry name" value="Kinase-like_dom_sf"/>
</dbReference>
<evidence type="ECO:0000256" key="3">
    <source>
        <dbReference type="ARBA" id="ARBA00022679"/>
    </source>
</evidence>
<feature type="transmembrane region" description="Helical" evidence="8">
    <location>
        <begin position="380"/>
        <end position="402"/>
    </location>
</feature>
<keyword evidence="8" id="KW-0812">Transmembrane</keyword>
<evidence type="ECO:0000256" key="1">
    <source>
        <dbReference type="ARBA" id="ARBA00012513"/>
    </source>
</evidence>
<dbReference type="RefSeq" id="WP_170152462.1">
    <property type="nucleotide sequence ID" value="NZ_QTUC01000001.1"/>
</dbReference>
<reference evidence="10 11" key="1">
    <citation type="submission" date="2018-08" db="EMBL/GenBank/DDBJ databases">
        <title>Sequencing the genomes of 1000 actinobacteria strains.</title>
        <authorList>
            <person name="Klenk H.-P."/>
        </authorList>
    </citation>
    <scope>NUCLEOTIDE SEQUENCE [LARGE SCALE GENOMIC DNA]</scope>
    <source>
        <strain evidence="10 11">DSM 22891</strain>
    </source>
</reference>
<dbReference type="PANTHER" id="PTHR43289">
    <property type="entry name" value="MITOGEN-ACTIVATED PROTEIN KINASE KINASE KINASE 20-RELATED"/>
    <property type="match status" value="1"/>
</dbReference>
<feature type="domain" description="Protein kinase" evidence="9">
    <location>
        <begin position="10"/>
        <end position="267"/>
    </location>
</feature>
<evidence type="ECO:0000259" key="9">
    <source>
        <dbReference type="PROSITE" id="PS50011"/>
    </source>
</evidence>
<feature type="region of interest" description="Disordered" evidence="7">
    <location>
        <begin position="157"/>
        <end position="180"/>
    </location>
</feature>
<keyword evidence="5 10" id="KW-0418">Kinase</keyword>
<evidence type="ECO:0000256" key="8">
    <source>
        <dbReference type="SAM" id="Phobius"/>
    </source>
</evidence>
<keyword evidence="4" id="KW-0547">Nucleotide-binding</keyword>
<accession>A0A3D9VCB3</accession>
<evidence type="ECO:0000256" key="5">
    <source>
        <dbReference type="ARBA" id="ARBA00022777"/>
    </source>
</evidence>
<protein>
    <recommendedName>
        <fullName evidence="1">non-specific serine/threonine protein kinase</fullName>
        <ecNumber evidence="1">2.7.11.1</ecNumber>
    </recommendedName>
</protein>
<feature type="compositionally biased region" description="Basic and acidic residues" evidence="7">
    <location>
        <begin position="362"/>
        <end position="373"/>
    </location>
</feature>
<keyword evidence="11" id="KW-1185">Reference proteome</keyword>
<evidence type="ECO:0000313" key="10">
    <source>
        <dbReference type="EMBL" id="REF34941.1"/>
    </source>
</evidence>
<dbReference type="AlphaFoldDB" id="A0A3D9VCB3"/>
<evidence type="ECO:0000256" key="2">
    <source>
        <dbReference type="ARBA" id="ARBA00022527"/>
    </source>
</evidence>
<dbReference type="InterPro" id="IPR000719">
    <property type="entry name" value="Prot_kinase_dom"/>
</dbReference>
<dbReference type="PANTHER" id="PTHR43289:SF6">
    <property type="entry name" value="SERINE_THREONINE-PROTEIN KINASE NEKL-3"/>
    <property type="match status" value="1"/>
</dbReference>
<dbReference type="Pfam" id="PF00069">
    <property type="entry name" value="Pkinase"/>
    <property type="match status" value="1"/>
</dbReference>
<keyword evidence="2" id="KW-0723">Serine/threonine-protein kinase</keyword>
<feature type="compositionally biased region" description="Low complexity" evidence="7">
    <location>
        <begin position="335"/>
        <end position="348"/>
    </location>
</feature>
<comment type="caution">
    <text evidence="10">The sequence shown here is derived from an EMBL/GenBank/DDBJ whole genome shotgun (WGS) entry which is preliminary data.</text>
</comment>
<feature type="compositionally biased region" description="Pro residues" evidence="7">
    <location>
        <begin position="304"/>
        <end position="318"/>
    </location>
</feature>
<dbReference type="EMBL" id="QTUC01000001">
    <property type="protein sequence ID" value="REF34941.1"/>
    <property type="molecule type" value="Genomic_DNA"/>
</dbReference>
<proteinExistence type="predicted"/>
<evidence type="ECO:0000256" key="7">
    <source>
        <dbReference type="SAM" id="MobiDB-lite"/>
    </source>
</evidence>
<keyword evidence="8" id="KW-0472">Membrane</keyword>
<dbReference type="EC" id="2.7.11.1" evidence="1"/>
<dbReference type="GO" id="GO:0004674">
    <property type="term" value="F:protein serine/threonine kinase activity"/>
    <property type="evidence" value="ECO:0007669"/>
    <property type="project" value="UniProtKB-KW"/>
</dbReference>
<feature type="compositionally biased region" description="Low complexity" evidence="7">
    <location>
        <begin position="294"/>
        <end position="303"/>
    </location>
</feature>
<dbReference type="SUPFAM" id="SSF56112">
    <property type="entry name" value="Protein kinase-like (PK-like)"/>
    <property type="match status" value="1"/>
</dbReference>
<keyword evidence="3" id="KW-0808">Transferase</keyword>
<evidence type="ECO:0000256" key="4">
    <source>
        <dbReference type="ARBA" id="ARBA00022741"/>
    </source>
</evidence>
<keyword evidence="6" id="KW-0067">ATP-binding</keyword>
<evidence type="ECO:0000313" key="11">
    <source>
        <dbReference type="Proteomes" id="UP000256485"/>
    </source>
</evidence>
<sequence>MRSDFDVDGYEIEGLLGAGRGGQTWLAREESTGVHVALHRMRLRDRDAAEDARRLVERLSTLNHPNIRRVRELLPLDEELVLVLEHIEGGTLGQLLLVRGTLDPGEVVTLGATVASALAAAHERGLVHGDLSPDTILLSADGTPMVSGLAFGRLAAPSDDEEPNPYLDPAETQESEPTPAGDVYSLAAICYMALTGLVPRPKGHRPVHQVAPGVPPGLAHAVEAGLQRAWDMRPHMGQFGTLLEASCRRAPIRLPEAQPDLEEAPFYGPEQADAPTRSAEGSGPAPYGPPAGPPASRGPVSPHGGPPPAAAVRPPGPVSSPATSPGWRAGAPSDGPRAVGRPGAPGAGSPIRSTPEGFLTRLGDERGTDRSADGARSPRLYLILAAAVLVVVAITGIVVWQLSTNGTPVADPSPTPTRSRTPTPTPSPTVSLDPLTARWKNALELFEERRAKAFAERDPDQLTTLYIQDSPAYTENRQYMREMAANSVARVLGLRRPIHSIFVVSERPKSILLEVERQETPYTIVTTDGKRYRCEGGPLKRVRIEVVPLEGSTAWRILQESQIGGPRTPEVRLCLPGSSTG</sequence>
<organism evidence="10 11">
    <name type="scientific">Thermasporomyces composti</name>
    <dbReference type="NCBI Taxonomy" id="696763"/>
    <lineage>
        <taxon>Bacteria</taxon>
        <taxon>Bacillati</taxon>
        <taxon>Actinomycetota</taxon>
        <taxon>Actinomycetes</taxon>
        <taxon>Propionibacteriales</taxon>
        <taxon>Nocardioidaceae</taxon>
        <taxon>Thermasporomyces</taxon>
    </lineage>
</organism>
<dbReference type="PROSITE" id="PS50011">
    <property type="entry name" value="PROTEIN_KINASE_DOM"/>
    <property type="match status" value="1"/>
</dbReference>
<dbReference type="Gene3D" id="3.30.200.20">
    <property type="entry name" value="Phosphorylase Kinase, domain 1"/>
    <property type="match status" value="1"/>
</dbReference>
<gene>
    <name evidence="10" type="ORF">DFJ64_0307</name>
</gene>
<evidence type="ECO:0000256" key="6">
    <source>
        <dbReference type="ARBA" id="ARBA00022840"/>
    </source>
</evidence>
<dbReference type="Proteomes" id="UP000256485">
    <property type="component" value="Unassembled WGS sequence"/>
</dbReference>
<dbReference type="Gene3D" id="1.10.510.10">
    <property type="entry name" value="Transferase(Phosphotransferase) domain 1"/>
    <property type="match status" value="1"/>
</dbReference>